<gene>
    <name evidence="2" type="ORF">MRATA1EN1_LOCUS19409</name>
</gene>
<evidence type="ECO:0000313" key="2">
    <source>
        <dbReference type="EMBL" id="CAI9170447.1"/>
    </source>
</evidence>
<sequence length="124" mass="13304">MPGVRLTRRSEAAGGGSGAMGVVPSIAATPPPLPRLATGRCSSRSDLQGAFRHGFVFSVTHPGATNPEGTRRKQRWLPASPLPGVGHTELLPDFGVDYRSPVSEAFHALERRPWRSLGAPRGRW</sequence>
<protein>
    <submittedName>
        <fullName evidence="2">Uncharacterized protein</fullName>
    </submittedName>
</protein>
<dbReference type="Proteomes" id="UP001176941">
    <property type="component" value="Chromosome 3"/>
</dbReference>
<name>A0ABN8Z960_RANTA</name>
<evidence type="ECO:0000256" key="1">
    <source>
        <dbReference type="SAM" id="MobiDB-lite"/>
    </source>
</evidence>
<keyword evidence="3" id="KW-1185">Reference proteome</keyword>
<proteinExistence type="predicted"/>
<feature type="region of interest" description="Disordered" evidence="1">
    <location>
        <begin position="1"/>
        <end position="26"/>
    </location>
</feature>
<dbReference type="EMBL" id="OX459939">
    <property type="protein sequence ID" value="CAI9170447.1"/>
    <property type="molecule type" value="Genomic_DNA"/>
</dbReference>
<organism evidence="2 3">
    <name type="scientific">Rangifer tarandus platyrhynchus</name>
    <name type="common">Svalbard reindeer</name>
    <dbReference type="NCBI Taxonomy" id="3082113"/>
    <lineage>
        <taxon>Eukaryota</taxon>
        <taxon>Metazoa</taxon>
        <taxon>Chordata</taxon>
        <taxon>Craniata</taxon>
        <taxon>Vertebrata</taxon>
        <taxon>Euteleostomi</taxon>
        <taxon>Mammalia</taxon>
        <taxon>Eutheria</taxon>
        <taxon>Laurasiatheria</taxon>
        <taxon>Artiodactyla</taxon>
        <taxon>Ruminantia</taxon>
        <taxon>Pecora</taxon>
        <taxon>Cervidae</taxon>
        <taxon>Odocoileinae</taxon>
        <taxon>Rangifer</taxon>
    </lineage>
</organism>
<feature type="region of interest" description="Disordered" evidence="1">
    <location>
        <begin position="59"/>
        <end position="82"/>
    </location>
</feature>
<reference evidence="2" key="1">
    <citation type="submission" date="2023-04" db="EMBL/GenBank/DDBJ databases">
        <authorList>
            <consortium name="ELIXIR-Norway"/>
        </authorList>
    </citation>
    <scope>NUCLEOTIDE SEQUENCE [LARGE SCALE GENOMIC DNA]</scope>
</reference>
<accession>A0ABN8Z960</accession>
<evidence type="ECO:0000313" key="3">
    <source>
        <dbReference type="Proteomes" id="UP001176941"/>
    </source>
</evidence>